<dbReference type="Gene3D" id="1.20.1280.50">
    <property type="match status" value="1"/>
</dbReference>
<evidence type="ECO:0000313" key="2">
    <source>
        <dbReference type="EMBL" id="KAJ7614844.1"/>
    </source>
</evidence>
<dbReference type="SUPFAM" id="SSF81383">
    <property type="entry name" value="F-box domain"/>
    <property type="match status" value="1"/>
</dbReference>
<dbReference type="InterPro" id="IPR036420">
    <property type="entry name" value="BRCT_dom_sf"/>
</dbReference>
<organism evidence="2 3">
    <name type="scientific">Roridomyces roridus</name>
    <dbReference type="NCBI Taxonomy" id="1738132"/>
    <lineage>
        <taxon>Eukaryota</taxon>
        <taxon>Fungi</taxon>
        <taxon>Dikarya</taxon>
        <taxon>Basidiomycota</taxon>
        <taxon>Agaricomycotina</taxon>
        <taxon>Agaricomycetes</taxon>
        <taxon>Agaricomycetidae</taxon>
        <taxon>Agaricales</taxon>
        <taxon>Marasmiineae</taxon>
        <taxon>Mycenaceae</taxon>
        <taxon>Roridomyces</taxon>
    </lineage>
</organism>
<dbReference type="InterPro" id="IPR001357">
    <property type="entry name" value="BRCT_dom"/>
</dbReference>
<dbReference type="PANTHER" id="PTHR47667">
    <property type="entry name" value="REGULATOR OF TY1 TRANSPOSITION PROTEIN 107"/>
    <property type="match status" value="1"/>
</dbReference>
<evidence type="ECO:0000313" key="3">
    <source>
        <dbReference type="Proteomes" id="UP001221142"/>
    </source>
</evidence>
<comment type="caution">
    <text evidence="2">The sequence shown here is derived from an EMBL/GenBank/DDBJ whole genome shotgun (WGS) entry which is preliminary data.</text>
</comment>
<keyword evidence="3" id="KW-1185">Reference proteome</keyword>
<reference evidence="2" key="1">
    <citation type="submission" date="2023-03" db="EMBL/GenBank/DDBJ databases">
        <title>Massive genome expansion in bonnet fungi (Mycena s.s.) driven by repeated elements and novel gene families across ecological guilds.</title>
        <authorList>
            <consortium name="Lawrence Berkeley National Laboratory"/>
            <person name="Harder C.B."/>
            <person name="Miyauchi S."/>
            <person name="Viragh M."/>
            <person name="Kuo A."/>
            <person name="Thoen E."/>
            <person name="Andreopoulos B."/>
            <person name="Lu D."/>
            <person name="Skrede I."/>
            <person name="Drula E."/>
            <person name="Henrissat B."/>
            <person name="Morin E."/>
            <person name="Kohler A."/>
            <person name="Barry K."/>
            <person name="LaButti K."/>
            <person name="Morin E."/>
            <person name="Salamov A."/>
            <person name="Lipzen A."/>
            <person name="Mereny Z."/>
            <person name="Hegedus B."/>
            <person name="Baldrian P."/>
            <person name="Stursova M."/>
            <person name="Weitz H."/>
            <person name="Taylor A."/>
            <person name="Grigoriev I.V."/>
            <person name="Nagy L.G."/>
            <person name="Martin F."/>
            <person name="Kauserud H."/>
        </authorList>
    </citation>
    <scope>NUCLEOTIDE SEQUENCE</scope>
    <source>
        <strain evidence="2">9284</strain>
    </source>
</reference>
<dbReference type="Proteomes" id="UP001221142">
    <property type="component" value="Unassembled WGS sequence"/>
</dbReference>
<dbReference type="EMBL" id="JARKIF010000025">
    <property type="protein sequence ID" value="KAJ7614844.1"/>
    <property type="molecule type" value="Genomic_DNA"/>
</dbReference>
<gene>
    <name evidence="2" type="ORF">FB45DRAFT_1064500</name>
</gene>
<feature type="domain" description="BRCT" evidence="1">
    <location>
        <begin position="2"/>
        <end position="88"/>
    </location>
</feature>
<name>A0AAD7FF22_9AGAR</name>
<protein>
    <recommendedName>
        <fullName evidence="1">BRCT domain-containing protein</fullName>
    </recommendedName>
</protein>
<dbReference type="PANTHER" id="PTHR47667:SF1">
    <property type="entry name" value="REGULATOR OF TY1 TRANSPOSITION PROTEIN 107"/>
    <property type="match status" value="1"/>
</dbReference>
<accession>A0AAD7FF22</accession>
<dbReference type="SUPFAM" id="SSF52113">
    <property type="entry name" value="BRCT domain"/>
    <property type="match status" value="2"/>
</dbReference>
<sequence length="538" mass="59745">MPDDPIFSGVLYMISLSHRDASASSVLKQLLEENGGKEVSDSRDATRIITSGGIAPRQLRCPGVIVTPEWVYNSVKTGVKQAARYYSADPELFFSSIVVAADSEIEPSCVDEYRRAVMQHGGQWVDTPTDVTTHIISPQSAPDGPVVISEQRFLDSITRKERLPFAIVDGQEVSAARRFCDALLAARAVAPITAAAPTTSGLVDLNHRPPLPHFPYEILAKIFLMTKEIVSTWGSNLSLFNLTHVCSRWRSVAHNTPPPPQLWTHIYLRFHSKKSYHRLLNMANQWRDLSGSLPIMLEVNSIYPRGHRNPVIDWIIENAARIRSLRLTLPEPHFHPLLQHPSVSFSALDKLTLFVIPKSMTIYRPEFLDFDQTRVDYFEGDCPLRMWNDNVDDAAHSLWHISPITMELHHVEIQPSTSPSCHHLVHTAVTRSHTAHLRPGEPQTTVLNATLALRTSSQISRSLPMLMPACTLSASAAADHCTSQAYHVPPAGCLPSPGPRFYITLAVKTFPRSRPTPFIQRPSASAAAAPIALPVGPW</sequence>
<dbReference type="PROSITE" id="PS50172">
    <property type="entry name" value="BRCT"/>
    <property type="match status" value="1"/>
</dbReference>
<dbReference type="InterPro" id="IPR053036">
    <property type="entry name" value="CellCycle_DNARepair_Reg"/>
</dbReference>
<dbReference type="InterPro" id="IPR036047">
    <property type="entry name" value="F-box-like_dom_sf"/>
</dbReference>
<evidence type="ECO:0000259" key="1">
    <source>
        <dbReference type="PROSITE" id="PS50172"/>
    </source>
</evidence>
<dbReference type="SMART" id="SM00292">
    <property type="entry name" value="BRCT"/>
    <property type="match status" value="2"/>
</dbReference>
<dbReference type="AlphaFoldDB" id="A0AAD7FF22"/>
<proteinExistence type="predicted"/>